<evidence type="ECO:0000313" key="7">
    <source>
        <dbReference type="EMBL" id="TDR39697.1"/>
    </source>
</evidence>
<evidence type="ECO:0000256" key="1">
    <source>
        <dbReference type="ARBA" id="ARBA00022670"/>
    </source>
</evidence>
<evidence type="ECO:0000256" key="4">
    <source>
        <dbReference type="ARBA" id="ARBA00022833"/>
    </source>
</evidence>
<dbReference type="SUPFAM" id="SSF102712">
    <property type="entry name" value="JAB1/MPN domain"/>
    <property type="match status" value="1"/>
</dbReference>
<comment type="caution">
    <text evidence="7">The sequence shown here is derived from an EMBL/GenBank/DDBJ whole genome shotgun (WGS) entry which is preliminary data.</text>
</comment>
<keyword evidence="4" id="KW-0862">Zinc</keyword>
<sequence>MGFIRQLDGTYRFQRQRTPVAECDILAAAEDILRLRLERQGAIKTPRDAAEFLRLRIGHLVHEEFHVLWLDTRHRILAVDRLFSGTLDGTAVHPREVVRRALDVNAGAAVLAHNHPSGVCEPSSADLLITEELKNALRLVGVRLLDHLIVGAGATVSLAERGAM</sequence>
<name>A0A4R6YPI7_9GAMM</name>
<proteinExistence type="predicted"/>
<organism evidence="7 8">
    <name type="scientific">Tahibacter aquaticus</name>
    <dbReference type="NCBI Taxonomy" id="520092"/>
    <lineage>
        <taxon>Bacteria</taxon>
        <taxon>Pseudomonadati</taxon>
        <taxon>Pseudomonadota</taxon>
        <taxon>Gammaproteobacteria</taxon>
        <taxon>Lysobacterales</taxon>
        <taxon>Rhodanobacteraceae</taxon>
        <taxon>Tahibacter</taxon>
    </lineage>
</organism>
<dbReference type="InterPro" id="IPR037518">
    <property type="entry name" value="MPN"/>
</dbReference>
<dbReference type="RefSeq" id="WP_133820695.1">
    <property type="nucleotide sequence ID" value="NZ_SNZH01000015.1"/>
</dbReference>
<dbReference type="PROSITE" id="PS01302">
    <property type="entry name" value="UPF0758"/>
    <property type="match status" value="1"/>
</dbReference>
<protein>
    <submittedName>
        <fullName evidence="7">DNA repair protein RadC</fullName>
    </submittedName>
</protein>
<reference evidence="7 8" key="1">
    <citation type="submission" date="2019-03" db="EMBL/GenBank/DDBJ databases">
        <title>Genomic Encyclopedia of Type Strains, Phase IV (KMG-IV): sequencing the most valuable type-strain genomes for metagenomic binning, comparative biology and taxonomic classification.</title>
        <authorList>
            <person name="Goeker M."/>
        </authorList>
    </citation>
    <scope>NUCLEOTIDE SEQUENCE [LARGE SCALE GENOMIC DNA]</scope>
    <source>
        <strain evidence="7 8">DSM 21667</strain>
    </source>
</reference>
<dbReference type="Pfam" id="PF04002">
    <property type="entry name" value="RadC"/>
    <property type="match status" value="1"/>
</dbReference>
<dbReference type="PROSITE" id="PS50249">
    <property type="entry name" value="MPN"/>
    <property type="match status" value="1"/>
</dbReference>
<evidence type="ECO:0000313" key="8">
    <source>
        <dbReference type="Proteomes" id="UP000295293"/>
    </source>
</evidence>
<dbReference type="InterPro" id="IPR001405">
    <property type="entry name" value="UPF0758"/>
</dbReference>
<dbReference type="GO" id="GO:0046872">
    <property type="term" value="F:metal ion binding"/>
    <property type="evidence" value="ECO:0007669"/>
    <property type="project" value="UniProtKB-KW"/>
</dbReference>
<dbReference type="OrthoDB" id="9804482at2"/>
<feature type="domain" description="MPN" evidence="6">
    <location>
        <begin position="42"/>
        <end position="164"/>
    </location>
</feature>
<keyword evidence="3" id="KW-0378">Hydrolase</keyword>
<dbReference type="PANTHER" id="PTHR30471:SF3">
    <property type="entry name" value="UPF0758 PROTEIN YEES-RELATED"/>
    <property type="match status" value="1"/>
</dbReference>
<accession>A0A4R6YPI7</accession>
<keyword evidence="2" id="KW-0479">Metal-binding</keyword>
<keyword evidence="8" id="KW-1185">Reference proteome</keyword>
<evidence type="ECO:0000256" key="3">
    <source>
        <dbReference type="ARBA" id="ARBA00022801"/>
    </source>
</evidence>
<dbReference type="InterPro" id="IPR020891">
    <property type="entry name" value="UPF0758_CS"/>
</dbReference>
<evidence type="ECO:0000256" key="5">
    <source>
        <dbReference type="ARBA" id="ARBA00023049"/>
    </source>
</evidence>
<dbReference type="PANTHER" id="PTHR30471">
    <property type="entry name" value="DNA REPAIR PROTEIN RADC"/>
    <property type="match status" value="1"/>
</dbReference>
<dbReference type="EMBL" id="SNZH01000015">
    <property type="protein sequence ID" value="TDR39697.1"/>
    <property type="molecule type" value="Genomic_DNA"/>
</dbReference>
<dbReference type="GO" id="GO:0008237">
    <property type="term" value="F:metallopeptidase activity"/>
    <property type="evidence" value="ECO:0007669"/>
    <property type="project" value="UniProtKB-KW"/>
</dbReference>
<dbReference type="AlphaFoldDB" id="A0A4R6YPI7"/>
<dbReference type="InterPro" id="IPR025657">
    <property type="entry name" value="RadC_JAB"/>
</dbReference>
<evidence type="ECO:0000256" key="2">
    <source>
        <dbReference type="ARBA" id="ARBA00022723"/>
    </source>
</evidence>
<dbReference type="Gene3D" id="3.40.140.10">
    <property type="entry name" value="Cytidine Deaminase, domain 2"/>
    <property type="match status" value="1"/>
</dbReference>
<evidence type="ECO:0000259" key="6">
    <source>
        <dbReference type="PROSITE" id="PS50249"/>
    </source>
</evidence>
<dbReference type="NCBIfam" id="TIGR00608">
    <property type="entry name" value="radc"/>
    <property type="match status" value="1"/>
</dbReference>
<keyword evidence="5" id="KW-0482">Metalloprotease</keyword>
<keyword evidence="1" id="KW-0645">Protease</keyword>
<dbReference type="Proteomes" id="UP000295293">
    <property type="component" value="Unassembled WGS sequence"/>
</dbReference>
<dbReference type="GO" id="GO:0006508">
    <property type="term" value="P:proteolysis"/>
    <property type="evidence" value="ECO:0007669"/>
    <property type="project" value="UniProtKB-KW"/>
</dbReference>
<gene>
    <name evidence="7" type="ORF">DFR29_11585</name>
</gene>
<dbReference type="CDD" id="cd08071">
    <property type="entry name" value="MPN_DUF2466"/>
    <property type="match status" value="1"/>
</dbReference>